<dbReference type="SUPFAM" id="SSF64484">
    <property type="entry name" value="beta and beta-prime subunits of DNA dependent RNA-polymerase"/>
    <property type="match status" value="1"/>
</dbReference>
<proteinExistence type="predicted"/>
<protein>
    <submittedName>
        <fullName evidence="1">RNA polymerase b-subunit</fullName>
    </submittedName>
</protein>
<name>A0A386AYN9_9CHLO</name>
<keyword evidence="1" id="KW-0934">Plastid</keyword>
<reference evidence="1" key="2">
    <citation type="journal article" date="2019" name="Mol. Phylogenet. Evol.">
        <title>Reassessment of the classification of bryopsidales (chlorophyta) based on chloroplast phylogenomic analyses.</title>
        <authorList>
            <person name="Cremen M.C."/>
            <person name="Leliaert F."/>
            <person name="West J."/>
            <person name="Lam D.W."/>
            <person name="Shimada S."/>
            <person name="Lopez-Bautista J.M."/>
            <person name="Verbruggen H."/>
        </authorList>
    </citation>
    <scope>NUCLEOTIDE SEQUENCE</scope>
</reference>
<evidence type="ECO:0000313" key="1">
    <source>
        <dbReference type="EMBL" id="AYC64559.1"/>
    </source>
</evidence>
<reference evidence="1" key="1">
    <citation type="submission" date="2018-07" db="EMBL/GenBank/DDBJ databases">
        <authorList>
            <person name="Quirk P.G."/>
            <person name="Krulwich T.A."/>
        </authorList>
    </citation>
    <scope>NUCLEOTIDE SEQUENCE</scope>
</reference>
<organism evidence="1">
    <name type="scientific">Pseudoderbesia arbuscula</name>
    <dbReference type="NCBI Taxonomy" id="2320809"/>
    <lineage>
        <taxon>Eukaryota</taxon>
        <taxon>Viridiplantae</taxon>
        <taxon>Chlorophyta</taxon>
        <taxon>core chlorophytes</taxon>
        <taxon>Ulvophyceae</taxon>
        <taxon>TCBD clade</taxon>
        <taxon>Bryopsidales</taxon>
        <taxon>Bryopsidineae</taxon>
        <taxon>Bryopsidaceae</taxon>
        <taxon>Pseudoderbesia</taxon>
    </lineage>
</organism>
<gene>
    <name evidence="1" type="primary">rpoB.2</name>
</gene>
<accession>A0A386AYN9</accession>
<dbReference type="Gene3D" id="3.90.1100.10">
    <property type="match status" value="1"/>
</dbReference>
<geneLocation type="chloroplast" evidence="1"/>
<sequence length="97" mass="11904">MFFYFYKILFFLADLLKIQRKSFYTFLTKGLARQLRERNVFLSPMKKMKIVIFFQYYQLLEPSYNIHRAILQSKTFSCKLFIPVPIYISDDHRKSRN</sequence>
<dbReference type="EMBL" id="MH591098">
    <property type="protein sequence ID" value="AYC64559.1"/>
    <property type="molecule type" value="Genomic_DNA"/>
</dbReference>
<keyword evidence="1" id="KW-0150">Chloroplast</keyword>
<dbReference type="AlphaFoldDB" id="A0A386AYN9"/>